<gene>
    <name evidence="1" type="ORF">NCTC8009_07114</name>
</gene>
<name>A0A2X3M5G7_ECOLX</name>
<organism evidence="1 2">
    <name type="scientific">Escherichia coli</name>
    <dbReference type="NCBI Taxonomy" id="562"/>
    <lineage>
        <taxon>Bacteria</taxon>
        <taxon>Pseudomonadati</taxon>
        <taxon>Pseudomonadota</taxon>
        <taxon>Gammaproteobacteria</taxon>
        <taxon>Enterobacterales</taxon>
        <taxon>Enterobacteriaceae</taxon>
        <taxon>Escherichia</taxon>
    </lineage>
</organism>
<dbReference type="AlphaFoldDB" id="A0A2X3M5G7"/>
<dbReference type="RefSeq" id="WP_001300089.1">
    <property type="nucleotide sequence ID" value="NZ_CP100994.1"/>
</dbReference>
<accession>A0A2X3M5G7</accession>
<sequence length="113" mass="13046">MNNVVPLLPGDKVKIHSGHLQGWGQPTPTTTHLYMKMLTNRNTLIVKLNLITMPEQIIKVSECQPTTVWRIVVLFTKQRQQLLASRECDIYRSGKDLFNLSLPPLRQKIRIRS</sequence>
<reference evidence="1 2" key="1">
    <citation type="submission" date="2018-06" db="EMBL/GenBank/DDBJ databases">
        <authorList>
            <consortium name="Pathogen Informatics"/>
            <person name="Doyle S."/>
        </authorList>
    </citation>
    <scope>NUCLEOTIDE SEQUENCE [LARGE SCALE GENOMIC DNA]</scope>
    <source>
        <strain evidence="1 2">NCTC8009</strain>
    </source>
</reference>
<evidence type="ECO:0000313" key="1">
    <source>
        <dbReference type="EMBL" id="SQD06519.1"/>
    </source>
</evidence>
<protein>
    <submittedName>
        <fullName evidence="1">Uncharacterized protein</fullName>
    </submittedName>
</protein>
<dbReference type="Proteomes" id="UP000250991">
    <property type="component" value="Unassembled WGS sequence"/>
</dbReference>
<dbReference type="EMBL" id="UARW01000010">
    <property type="protein sequence ID" value="SQD06519.1"/>
    <property type="molecule type" value="Genomic_DNA"/>
</dbReference>
<proteinExistence type="predicted"/>
<evidence type="ECO:0000313" key="2">
    <source>
        <dbReference type="Proteomes" id="UP000250991"/>
    </source>
</evidence>